<sequence>MTEESRELRSKKGGIGVAKSVMARKGGAGSSEICLEKWCKRRVEMEREVEGRTKKVGTPEGENKSEQNEERMAGVEIKKIIQKIGLQQQEIVKQLKDAEKKIGNGKSQE</sequence>
<dbReference type="EMBL" id="JAHYIQ010000032">
    <property type="protein sequence ID" value="KAK1120212.1"/>
    <property type="molecule type" value="Genomic_DNA"/>
</dbReference>
<evidence type="ECO:0000256" key="1">
    <source>
        <dbReference type="SAM" id="MobiDB-lite"/>
    </source>
</evidence>
<comment type="caution">
    <text evidence="2">The sequence shown here is derived from an EMBL/GenBank/DDBJ whole genome shotgun (WGS) entry which is preliminary data.</text>
</comment>
<name>A0AA40KH68_9HYME</name>
<feature type="region of interest" description="Disordered" evidence="1">
    <location>
        <begin position="46"/>
        <end position="70"/>
    </location>
</feature>
<organism evidence="2 3">
    <name type="scientific">Melipona bicolor</name>
    <dbReference type="NCBI Taxonomy" id="60889"/>
    <lineage>
        <taxon>Eukaryota</taxon>
        <taxon>Metazoa</taxon>
        <taxon>Ecdysozoa</taxon>
        <taxon>Arthropoda</taxon>
        <taxon>Hexapoda</taxon>
        <taxon>Insecta</taxon>
        <taxon>Pterygota</taxon>
        <taxon>Neoptera</taxon>
        <taxon>Endopterygota</taxon>
        <taxon>Hymenoptera</taxon>
        <taxon>Apocrita</taxon>
        <taxon>Aculeata</taxon>
        <taxon>Apoidea</taxon>
        <taxon>Anthophila</taxon>
        <taxon>Apidae</taxon>
        <taxon>Melipona</taxon>
    </lineage>
</organism>
<evidence type="ECO:0000313" key="3">
    <source>
        <dbReference type="Proteomes" id="UP001177670"/>
    </source>
</evidence>
<accession>A0AA40KH68</accession>
<reference evidence="2" key="1">
    <citation type="submission" date="2021-10" db="EMBL/GenBank/DDBJ databases">
        <title>Melipona bicolor Genome sequencing and assembly.</title>
        <authorList>
            <person name="Araujo N.S."/>
            <person name="Arias M.C."/>
        </authorList>
    </citation>
    <scope>NUCLEOTIDE SEQUENCE</scope>
    <source>
        <strain evidence="2">USP_2M_L1-L4_2017</strain>
        <tissue evidence="2">Whole body</tissue>
    </source>
</reference>
<proteinExistence type="predicted"/>
<dbReference type="AlphaFoldDB" id="A0AA40KH68"/>
<gene>
    <name evidence="2" type="ORF">K0M31_012579</name>
</gene>
<protein>
    <submittedName>
        <fullName evidence="2">Uncharacterized protein</fullName>
    </submittedName>
</protein>
<evidence type="ECO:0000313" key="2">
    <source>
        <dbReference type="EMBL" id="KAK1120212.1"/>
    </source>
</evidence>
<dbReference type="Proteomes" id="UP001177670">
    <property type="component" value="Unassembled WGS sequence"/>
</dbReference>
<feature type="compositionally biased region" description="Basic and acidic residues" evidence="1">
    <location>
        <begin position="61"/>
        <end position="70"/>
    </location>
</feature>
<keyword evidence="3" id="KW-1185">Reference proteome</keyword>